<dbReference type="NCBIfam" id="NF046062">
    <property type="entry name" value="citrull_CtlX"/>
    <property type="match status" value="1"/>
</dbReference>
<dbReference type="Gene3D" id="3.75.10.10">
    <property type="entry name" value="L-arginine/glycine Amidinotransferase, Chain A"/>
    <property type="match status" value="1"/>
</dbReference>
<evidence type="ECO:0000313" key="1">
    <source>
        <dbReference type="EMBL" id="KKJ76987.1"/>
    </source>
</evidence>
<sequence>MPLYTHVNSPSSVFCKSSQTPSAVVLIRPHHFIANPETAADNSFQTMISGQDVNDESIAFQEVSGVIDVLKSHGVDVHVFEDESHHRPDSVFPNNWFSTHAGGHVAIYPMTAVNRRQERRIDIIDMLKQVYRVQEVVDYSAQEHDGRYLEGTGAMVLDHVERVAYVCQSRRSDPVLLERFCSRFNYEPVIFDASDAKGNAVYHTNVLMCIASDLVLVGAKMIRDDSQRAELLTRLKATGRRLIELSEKQISSFAGNMLEVQGGAGRLLLMSSAAYHSLTKKQIDLIQLSLPIVKVSIPTIEKAGGSIRCMLAGIHLSKRL</sequence>
<dbReference type="PIRSF" id="PIRSF028188">
    <property type="entry name" value="Amdntrnsf_FN0238"/>
    <property type="match status" value="1"/>
</dbReference>
<dbReference type="STRING" id="1549748.WH95_09960"/>
<dbReference type="RefSeq" id="WP_046506376.1">
    <property type="nucleotide sequence ID" value="NZ_LANI01000006.1"/>
</dbReference>
<keyword evidence="1" id="KW-0808">Transferase</keyword>
<accession>A0A0M2R550</accession>
<dbReference type="EMBL" id="LANI01000006">
    <property type="protein sequence ID" value="KKJ76987.1"/>
    <property type="molecule type" value="Genomic_DNA"/>
</dbReference>
<gene>
    <name evidence="1" type="ORF">WH95_09960</name>
</gene>
<proteinExistence type="predicted"/>
<dbReference type="PANTHER" id="PTHR43224">
    <property type="entry name" value="AMIDINOTRANSFERASE"/>
    <property type="match status" value="1"/>
</dbReference>
<dbReference type="Proteomes" id="UP000034491">
    <property type="component" value="Unassembled WGS sequence"/>
</dbReference>
<evidence type="ECO:0000313" key="2">
    <source>
        <dbReference type="Proteomes" id="UP000034491"/>
    </source>
</evidence>
<comment type="caution">
    <text evidence="1">The sequence shown here is derived from an EMBL/GenBank/DDBJ whole genome shotgun (WGS) entry which is preliminary data.</text>
</comment>
<dbReference type="PATRIC" id="fig|1549748.8.peg.4036"/>
<dbReference type="OrthoDB" id="9788268at2"/>
<dbReference type="Pfam" id="PF19420">
    <property type="entry name" value="DDAH_eukar"/>
    <property type="match status" value="1"/>
</dbReference>
<reference evidence="1 2" key="1">
    <citation type="submission" date="2015-03" db="EMBL/GenBank/DDBJ databases">
        <title>Genome sequence of Kiloniella sp. P1-1, isolated from the gut microflora of Pacific white shrimp, Penaeus vannamei.</title>
        <authorList>
            <person name="Shao Z."/>
            <person name="Wang L."/>
            <person name="Li X."/>
        </authorList>
    </citation>
    <scope>NUCLEOTIDE SEQUENCE [LARGE SCALE GENOMIC DNA]</scope>
    <source>
        <strain evidence="1 2">P1-1</strain>
    </source>
</reference>
<organism evidence="1 2">
    <name type="scientific">Kiloniella litopenaei</name>
    <dbReference type="NCBI Taxonomy" id="1549748"/>
    <lineage>
        <taxon>Bacteria</taxon>
        <taxon>Pseudomonadati</taxon>
        <taxon>Pseudomonadota</taxon>
        <taxon>Alphaproteobacteria</taxon>
        <taxon>Rhodospirillales</taxon>
        <taxon>Kiloniellaceae</taxon>
        <taxon>Kiloniella</taxon>
    </lineage>
</organism>
<dbReference type="PANTHER" id="PTHR43224:SF1">
    <property type="entry name" value="AMIDINOTRANSFERASE"/>
    <property type="match status" value="1"/>
</dbReference>
<dbReference type="GO" id="GO:0016740">
    <property type="term" value="F:transferase activity"/>
    <property type="evidence" value="ECO:0007669"/>
    <property type="project" value="UniProtKB-KW"/>
</dbReference>
<name>A0A0M2R550_9PROT</name>
<protein>
    <submittedName>
        <fullName evidence="1">Amidinotransferase</fullName>
    </submittedName>
</protein>
<dbReference type="SUPFAM" id="SSF55909">
    <property type="entry name" value="Pentein"/>
    <property type="match status" value="1"/>
</dbReference>
<dbReference type="AlphaFoldDB" id="A0A0M2R550"/>
<keyword evidence="2" id="KW-1185">Reference proteome</keyword>
<dbReference type="InterPro" id="IPR014541">
    <property type="entry name" value="Amdntrnsf_FN0238"/>
</dbReference>